<dbReference type="AlphaFoldDB" id="A0A9Q0RF05"/>
<protein>
    <submittedName>
        <fullName evidence="8">Rhomboid protein</fullName>
    </submittedName>
</protein>
<evidence type="ECO:0000256" key="3">
    <source>
        <dbReference type="ARBA" id="ARBA00022989"/>
    </source>
</evidence>
<dbReference type="InterPro" id="IPR035952">
    <property type="entry name" value="Rhomboid-like_sf"/>
</dbReference>
<dbReference type="GO" id="GO:0016020">
    <property type="term" value="C:membrane"/>
    <property type="evidence" value="ECO:0007669"/>
    <property type="project" value="UniProtKB-SubCell"/>
</dbReference>
<dbReference type="InterPro" id="IPR015940">
    <property type="entry name" value="UBA"/>
</dbReference>
<sequence length="337" mass="39419">MELGPKGFYNAPFTKTLFVLIIFFSAMITILNINPNDLSINFESVLKKFELYRIFSSQIFFLTPSETLFGVLLLYYFRSFERQMGSSKFILFCFLSFIQSLILQLAYLVIHPRLFIPPGPYGIIFSCFVLFYSQIPSTQEFFRFSRFRLTNKIFFYIIGIQILIILSQRSLIPFFSGIIPGLIYVSAQKIRNINIPVSIQNLGERRILPLIQERSTTSRINTNLHQEQITGENDIQNIFHFDNNGNDNDDNDNQDRRGRRRRNQRNPNLVQRQRANLTDIINFLEQYQPQELDSREQDQTEENIQKLIEMGFEREVAQNALEQAGGNLDIALNHLLN</sequence>
<dbReference type="InterPro" id="IPR009060">
    <property type="entry name" value="UBA-like_sf"/>
</dbReference>
<accession>A0A9Q0RF05</accession>
<dbReference type="Proteomes" id="UP001149090">
    <property type="component" value="Unassembled WGS sequence"/>
</dbReference>
<dbReference type="EMBL" id="JAPDFW010000062">
    <property type="protein sequence ID" value="KAJ5076259.1"/>
    <property type="molecule type" value="Genomic_DNA"/>
</dbReference>
<keyword evidence="9" id="KW-1185">Reference proteome</keyword>
<dbReference type="GO" id="GO:0004252">
    <property type="term" value="F:serine-type endopeptidase activity"/>
    <property type="evidence" value="ECO:0007669"/>
    <property type="project" value="InterPro"/>
</dbReference>
<evidence type="ECO:0000313" key="8">
    <source>
        <dbReference type="EMBL" id="KAJ5076259.1"/>
    </source>
</evidence>
<evidence type="ECO:0000259" key="7">
    <source>
        <dbReference type="PROSITE" id="PS50030"/>
    </source>
</evidence>
<dbReference type="SUPFAM" id="SSF144091">
    <property type="entry name" value="Rhomboid-like"/>
    <property type="match status" value="1"/>
</dbReference>
<proteinExistence type="predicted"/>
<evidence type="ECO:0000313" key="9">
    <source>
        <dbReference type="Proteomes" id="UP001149090"/>
    </source>
</evidence>
<reference evidence="8" key="1">
    <citation type="submission" date="2022-10" db="EMBL/GenBank/DDBJ databases">
        <title>Novel sulphate-reducing endosymbionts in the free-living metamonad Anaeramoeba.</title>
        <authorList>
            <person name="Jerlstrom-Hultqvist J."/>
            <person name="Cepicka I."/>
            <person name="Gallot-Lavallee L."/>
            <person name="Salas-Leiva D."/>
            <person name="Curtis B.A."/>
            <person name="Zahonova K."/>
            <person name="Pipaliya S."/>
            <person name="Dacks J."/>
            <person name="Roger A.J."/>
        </authorList>
    </citation>
    <scope>NUCLEOTIDE SEQUENCE</scope>
    <source>
        <strain evidence="8">BMAN</strain>
    </source>
</reference>
<feature type="transmembrane region" description="Helical" evidence="6">
    <location>
        <begin position="89"/>
        <end position="109"/>
    </location>
</feature>
<feature type="transmembrane region" description="Helical" evidence="6">
    <location>
        <begin position="12"/>
        <end position="34"/>
    </location>
</feature>
<feature type="region of interest" description="Disordered" evidence="5">
    <location>
        <begin position="241"/>
        <end position="268"/>
    </location>
</feature>
<dbReference type="Gene3D" id="1.10.8.10">
    <property type="entry name" value="DNA helicase RuvA subunit, C-terminal domain"/>
    <property type="match status" value="1"/>
</dbReference>
<evidence type="ECO:0000256" key="2">
    <source>
        <dbReference type="ARBA" id="ARBA00022692"/>
    </source>
</evidence>
<dbReference type="Pfam" id="PF01694">
    <property type="entry name" value="Rhomboid"/>
    <property type="match status" value="1"/>
</dbReference>
<evidence type="ECO:0000256" key="1">
    <source>
        <dbReference type="ARBA" id="ARBA00004141"/>
    </source>
</evidence>
<feature type="transmembrane region" description="Helical" evidence="6">
    <location>
        <begin position="153"/>
        <end position="172"/>
    </location>
</feature>
<comment type="caution">
    <text evidence="8">The sequence shown here is derived from an EMBL/GenBank/DDBJ whole genome shotgun (WGS) entry which is preliminary data.</text>
</comment>
<dbReference type="PANTHER" id="PTHR43066">
    <property type="entry name" value="RHOMBOID-RELATED PROTEIN"/>
    <property type="match status" value="1"/>
</dbReference>
<keyword evidence="2 6" id="KW-0812">Transmembrane</keyword>
<evidence type="ECO:0000256" key="6">
    <source>
        <dbReference type="SAM" id="Phobius"/>
    </source>
</evidence>
<dbReference type="PANTHER" id="PTHR43066:SF21">
    <property type="entry name" value="UBIQUITIN-ASSOCIATED DOMAIN-CONTAINING PROTEIN 2"/>
    <property type="match status" value="1"/>
</dbReference>
<dbReference type="SUPFAM" id="SSF46934">
    <property type="entry name" value="UBA-like"/>
    <property type="match status" value="1"/>
</dbReference>
<dbReference type="PROSITE" id="PS50030">
    <property type="entry name" value="UBA"/>
    <property type="match status" value="1"/>
</dbReference>
<dbReference type="Pfam" id="PF00627">
    <property type="entry name" value="UBA"/>
    <property type="match status" value="1"/>
</dbReference>
<feature type="domain" description="UBA" evidence="7">
    <location>
        <begin position="298"/>
        <end position="337"/>
    </location>
</feature>
<gene>
    <name evidence="8" type="ORF">M0811_06538</name>
</gene>
<dbReference type="InterPro" id="IPR022764">
    <property type="entry name" value="Peptidase_S54_rhomboid_dom"/>
</dbReference>
<evidence type="ECO:0000256" key="4">
    <source>
        <dbReference type="ARBA" id="ARBA00023136"/>
    </source>
</evidence>
<keyword evidence="3 6" id="KW-1133">Transmembrane helix</keyword>
<dbReference type="OMA" id="QYWRLLV"/>
<dbReference type="SMART" id="SM00165">
    <property type="entry name" value="UBA"/>
    <property type="match status" value="1"/>
</dbReference>
<dbReference type="Gene3D" id="1.20.1540.10">
    <property type="entry name" value="Rhomboid-like"/>
    <property type="match status" value="1"/>
</dbReference>
<evidence type="ECO:0000256" key="5">
    <source>
        <dbReference type="SAM" id="MobiDB-lite"/>
    </source>
</evidence>
<organism evidence="8 9">
    <name type="scientific">Anaeramoeba ignava</name>
    <name type="common">Anaerobic marine amoeba</name>
    <dbReference type="NCBI Taxonomy" id="1746090"/>
    <lineage>
        <taxon>Eukaryota</taxon>
        <taxon>Metamonada</taxon>
        <taxon>Anaeramoebidae</taxon>
        <taxon>Anaeramoeba</taxon>
    </lineage>
</organism>
<comment type="subcellular location">
    <subcellularLocation>
        <location evidence="1">Membrane</location>
        <topology evidence="1">Multi-pass membrane protein</topology>
    </subcellularLocation>
</comment>
<feature type="transmembrane region" description="Helical" evidence="6">
    <location>
        <begin position="54"/>
        <end position="77"/>
    </location>
</feature>
<name>A0A9Q0RF05_ANAIG</name>
<dbReference type="OrthoDB" id="272778at2759"/>
<feature type="transmembrane region" description="Helical" evidence="6">
    <location>
        <begin position="115"/>
        <end position="132"/>
    </location>
</feature>
<keyword evidence="4 6" id="KW-0472">Membrane</keyword>